<evidence type="ECO:0000259" key="2">
    <source>
        <dbReference type="Pfam" id="PF13614"/>
    </source>
</evidence>
<sequence length="317" mass="35224">MAETHRVLLVDADPQCNLTSLILKDNFDGYYLEDQTKRQNIKDGVSPAFSGKPIPITPIACPSSERNQNLFLIPGHANLSEYDAALTFAQNSHNAIATLQNLPGAFSELIRLTEEEYNIDYTIIDLNPGLSAINQNLFLNSDVFALPTNPDPFSIMALDTLTAVLPRWAGWKKSAINMFSDSAYPLRDGVPKFGGAFIQRFNIRNGKAAAPYRENIDEIKQRLTEEMLPILQENDLAFDMDFYPAELVRHGYCLAEIQDFGGLLPKAYMAGVPVFAITDAEIGEVGNVLNSLTEKRDNLRARIQSAARLLEQILDNA</sequence>
<name>Q56VQ0_BPPF1</name>
<dbReference type="PANTHER" id="PTHR13696:SF52">
    <property type="entry name" value="PARA FAMILY PROTEIN CT_582"/>
    <property type="match status" value="1"/>
</dbReference>
<organism evidence="3 4">
    <name type="scientific">Pseudomonas phage Pf1</name>
    <name type="common">Bacteriophage Pf1</name>
    <dbReference type="NCBI Taxonomy" id="2011081"/>
    <lineage>
        <taxon>Viruses</taxon>
        <taxon>Monodnaviria</taxon>
        <taxon>Loebvirae</taxon>
        <taxon>Hofneiviricota</taxon>
        <taxon>Faserviricetes</taxon>
        <taxon>Tubulavirales</taxon>
        <taxon>Inoviridae</taxon>
        <taxon>Primolicivirus</taxon>
    </lineage>
</organism>
<evidence type="ECO:0000256" key="1">
    <source>
        <dbReference type="SAM" id="Coils"/>
    </source>
</evidence>
<dbReference type="EMBL" id="AY324828">
    <property type="protein sequence ID" value="AAQ94677.1"/>
    <property type="molecule type" value="Genomic_DNA"/>
</dbReference>
<dbReference type="InterPro" id="IPR050678">
    <property type="entry name" value="DNA_Partitioning_ATPase"/>
</dbReference>
<dbReference type="Pfam" id="PF13614">
    <property type="entry name" value="AAA_31"/>
    <property type="match status" value="1"/>
</dbReference>
<organismHost>
    <name type="scientific">Pseudomonas aeruginosa</name>
    <dbReference type="NCBI Taxonomy" id="287"/>
</organismHost>
<dbReference type="Gene3D" id="3.40.50.300">
    <property type="entry name" value="P-loop containing nucleotide triphosphate hydrolases"/>
    <property type="match status" value="1"/>
</dbReference>
<proteinExistence type="predicted"/>
<accession>Q56VQ0</accession>
<feature type="coiled-coil region" evidence="1">
    <location>
        <begin position="289"/>
        <end position="316"/>
    </location>
</feature>
<reference evidence="3 4" key="1">
    <citation type="submission" date="2003-06" db="EMBL/GenBank/DDBJ databases">
        <title>Genome diversification by a Pf1 phage-derived genomic island in Pseudomonas aeruginosa.</title>
        <authorList>
            <person name="Kim S.-H."/>
            <person name="Lee J.-S."/>
            <person name="Cho Y.-H."/>
        </authorList>
    </citation>
    <scope>NUCLEOTIDE SEQUENCE [LARGE SCALE GENOMIC DNA]</scope>
</reference>
<keyword evidence="1" id="KW-0175">Coiled coil</keyword>
<dbReference type="InterPro" id="IPR025669">
    <property type="entry name" value="AAA_dom"/>
</dbReference>
<dbReference type="PANTHER" id="PTHR13696">
    <property type="entry name" value="P-LOOP CONTAINING NUCLEOSIDE TRIPHOSPHATE HYDROLASE"/>
    <property type="match status" value="1"/>
</dbReference>
<protein>
    <submittedName>
        <fullName evidence="3">Putative regulatory protein</fullName>
    </submittedName>
</protein>
<dbReference type="InterPro" id="IPR027417">
    <property type="entry name" value="P-loop_NTPase"/>
</dbReference>
<feature type="domain" description="AAA" evidence="2">
    <location>
        <begin position="3"/>
        <end position="165"/>
    </location>
</feature>
<evidence type="ECO:0000313" key="4">
    <source>
        <dbReference type="Proteomes" id="UP000273911"/>
    </source>
</evidence>
<dbReference type="SUPFAM" id="SSF52540">
    <property type="entry name" value="P-loop containing nucleoside triphosphate hydrolases"/>
    <property type="match status" value="1"/>
</dbReference>
<dbReference type="Proteomes" id="UP000273911">
    <property type="component" value="Segment"/>
</dbReference>
<evidence type="ECO:0000313" key="3">
    <source>
        <dbReference type="EMBL" id="AAQ94677.1"/>
    </source>
</evidence>